<comment type="caution">
    <text evidence="1">The sequence shown here is derived from an EMBL/GenBank/DDBJ whole genome shotgun (WGS) entry which is preliminary data.</text>
</comment>
<name>A0ACC8X8Q3_9FIRM</name>
<organism evidence="1 2">
    <name type="scientific">Candidatus Epulonipiscium fishelsonii</name>
    <dbReference type="NCBI Taxonomy" id="77094"/>
    <lineage>
        <taxon>Bacteria</taxon>
        <taxon>Bacillati</taxon>
        <taxon>Bacillota</taxon>
        <taxon>Clostridia</taxon>
        <taxon>Lachnospirales</taxon>
        <taxon>Lachnospiraceae</taxon>
        <taxon>Candidatus Epulonipiscium</taxon>
    </lineage>
</organism>
<sequence>MDNINNQLNSQKSLKNEVDVQRSMIWLLGEIMRTAYKTATFTELMHSVTFTELMSSVTFTEFMQSATDMIMGVTGSSICFLWLNNKDKIVVFERNIYNNNEFITYIAEKSEYNILDKKDIYVYKSEEITMSSSKHQPSDLPKSKIHVPLIDLGGVILEHTQEEYFTTSKQLFLQTLGVFVALNIKTTNMLVLSSKESELDPMTQVYNRRYIDKLFNSIKARAKNKNIMVAIIDIDYFKSINDEKGHDIGDEVIKFVAQLLQLYIRDLHGEVIRYGGDEFVVIVPSDEFICANALNAIKDTYKNSELIRSLNLKSKNNIEMSLTIGMTKYLADYGIKKMITMADEALYEGKHKGKDIVVYNNQNNEAKFIRF</sequence>
<keyword evidence="2" id="KW-1185">Reference proteome</keyword>
<evidence type="ECO:0000313" key="2">
    <source>
        <dbReference type="Proteomes" id="UP000188637"/>
    </source>
</evidence>
<dbReference type="Proteomes" id="UP000188637">
    <property type="component" value="Unassembled WGS sequence"/>
</dbReference>
<accession>A0ACC8X8Q3</accession>
<reference evidence="1" key="1">
    <citation type="submission" date="2016-08" db="EMBL/GenBank/DDBJ databases">
        <authorList>
            <person name="Ngugi D.K."/>
            <person name="Miyake S."/>
            <person name="Stingl U."/>
        </authorList>
    </citation>
    <scope>NUCLEOTIDE SEQUENCE</scope>
    <source>
        <strain evidence="1">SCG-D08WGA-EpuloA1</strain>
    </source>
</reference>
<proteinExistence type="predicted"/>
<protein>
    <submittedName>
        <fullName evidence="1">Uncharacterized protein</fullName>
    </submittedName>
</protein>
<dbReference type="EMBL" id="LJHD01000298">
    <property type="protein sequence ID" value="ONI38201.1"/>
    <property type="molecule type" value="Genomic_DNA"/>
</dbReference>
<gene>
    <name evidence="1" type="ORF">AN640_02715</name>
</gene>
<evidence type="ECO:0000313" key="1">
    <source>
        <dbReference type="EMBL" id="ONI38201.1"/>
    </source>
</evidence>